<keyword evidence="2" id="KW-1185">Reference proteome</keyword>
<evidence type="ECO:0000313" key="1">
    <source>
        <dbReference type="EMBL" id="KAH3681793.1"/>
    </source>
</evidence>
<dbReference type="EMBL" id="JAEUBG010004206">
    <property type="protein sequence ID" value="KAH3681793.1"/>
    <property type="molecule type" value="Genomic_DNA"/>
</dbReference>
<gene>
    <name evidence="1" type="ORF">WICPIJ_007232</name>
</gene>
<accession>A0A9P8Q0A0</accession>
<evidence type="ECO:0000313" key="2">
    <source>
        <dbReference type="Proteomes" id="UP000774326"/>
    </source>
</evidence>
<name>A0A9P8Q0A0_WICPI</name>
<proteinExistence type="predicted"/>
<comment type="caution">
    <text evidence="1">The sequence shown here is derived from an EMBL/GenBank/DDBJ whole genome shotgun (WGS) entry which is preliminary data.</text>
</comment>
<sequence>MIYLGSLIQSQSDTVVINRSRIHNNDKVLNVGGDDLQLVTKLNSRDLTVTPRFSMSDFFQFGSDSLWSFLKDGEYDPIELRSGQLHKLEFSELVAVSVINGLILSECDYLRVRLWRDVNNIKDGHQMQNLYAPNCQRLEIELVVPRDGHELPTISCTSGFNSVMILRLSQSKTPLSVVGSFQNSVLNVPNLEMLDVSANPHMIEMIPTPSFSNLVWLHMMEEEPKPYEQSLHAKLAECDFESLKYWEFQGHFLPMIKAPGLLELFCGCTSDDKLDIGQLAANYPKLKTLKIQSQEVIISHGNFCFVDLIALLITVKTCREDLSIACALMVTPKLLDLNLKMRESGLKKLHFVIDGYKNKRSKLRSLKLLVSKQFENPGARSRKIHFEVPIFPN</sequence>
<dbReference type="AlphaFoldDB" id="A0A9P8Q0A0"/>
<organism evidence="1 2">
    <name type="scientific">Wickerhamomyces pijperi</name>
    <name type="common">Yeast</name>
    <name type="synonym">Pichia pijperi</name>
    <dbReference type="NCBI Taxonomy" id="599730"/>
    <lineage>
        <taxon>Eukaryota</taxon>
        <taxon>Fungi</taxon>
        <taxon>Dikarya</taxon>
        <taxon>Ascomycota</taxon>
        <taxon>Saccharomycotina</taxon>
        <taxon>Saccharomycetes</taxon>
        <taxon>Phaffomycetales</taxon>
        <taxon>Wickerhamomycetaceae</taxon>
        <taxon>Wickerhamomyces</taxon>
    </lineage>
</organism>
<protein>
    <submittedName>
        <fullName evidence="1">Uncharacterized protein</fullName>
    </submittedName>
</protein>
<dbReference type="Proteomes" id="UP000774326">
    <property type="component" value="Unassembled WGS sequence"/>
</dbReference>
<reference evidence="1" key="2">
    <citation type="submission" date="2021-01" db="EMBL/GenBank/DDBJ databases">
        <authorList>
            <person name="Schikora-Tamarit M.A."/>
        </authorList>
    </citation>
    <scope>NUCLEOTIDE SEQUENCE</scope>
    <source>
        <strain evidence="1">CBS2887</strain>
    </source>
</reference>
<reference evidence="1" key="1">
    <citation type="journal article" date="2021" name="Open Biol.">
        <title>Shared evolutionary footprints suggest mitochondrial oxidative damage underlies multiple complex I losses in fungi.</title>
        <authorList>
            <person name="Schikora-Tamarit M.A."/>
            <person name="Marcet-Houben M."/>
            <person name="Nosek J."/>
            <person name="Gabaldon T."/>
        </authorList>
    </citation>
    <scope>NUCLEOTIDE SEQUENCE</scope>
    <source>
        <strain evidence="1">CBS2887</strain>
    </source>
</reference>